<protein>
    <submittedName>
        <fullName evidence="1">Hypothetical phage protein</fullName>
    </submittedName>
</protein>
<keyword evidence="2" id="KW-1185">Reference proteome</keyword>
<name>D2EBU3_9CAUD</name>
<reference evidence="1 2" key="1">
    <citation type="journal article" date="2010" name="Nature">
        <title>Antagonistic coevolution accelerates molecular evolution.</title>
        <authorList>
            <person name="Paterson S."/>
            <person name="Vogwill T."/>
            <person name="Buckling A."/>
            <person name="Benmayor R."/>
            <person name="Spiers A.J."/>
            <person name="Thomson N.R."/>
            <person name="Quail M."/>
            <person name="Smith F."/>
            <person name="Walker D."/>
            <person name="Libberton B."/>
            <person name="Fenton A."/>
            <person name="Hall N."/>
            <person name="Brockhurst M.A."/>
        </authorList>
    </citation>
    <scope>NUCLEOTIDE SEQUENCE [LARGE SCALE GENOMIC DNA]</scope>
    <source>
        <strain evidence="2">phi 2</strain>
    </source>
</reference>
<dbReference type="RefSeq" id="YP_003345507.1">
    <property type="nucleotide sequence ID" value="NC_013638.1"/>
</dbReference>
<sequence length="147" mass="15032">MAYADLTPAERQNLSRLAHIAATETHRAREDFGVHGKETARIFLGNQYVTIDQVLMALAEALPQITADPLKAVVSNAQAITVKNSAGNTVAPGTTAVVAASALTNVKLPATHAVVTSGPLTMEATGSGTQVALTVTNGIVTGVTLSG</sequence>
<proteinExistence type="predicted"/>
<evidence type="ECO:0000313" key="1">
    <source>
        <dbReference type="EMBL" id="CBH51612.1"/>
    </source>
</evidence>
<gene>
    <name evidence="1" type="ORF">SBWP25_0042</name>
</gene>
<dbReference type="EMBL" id="FN594518">
    <property type="protein sequence ID" value="CBH51612.1"/>
    <property type="molecule type" value="Genomic_DNA"/>
</dbReference>
<organism evidence="1 2">
    <name type="scientific">Pseudomonas phage phi2</name>
    <dbReference type="NCBI Taxonomy" id="1450169"/>
    <lineage>
        <taxon>Viruses</taxon>
        <taxon>Duplodnaviria</taxon>
        <taxon>Heunggongvirae</taxon>
        <taxon>Uroviricota</taxon>
        <taxon>Caudoviricetes</taxon>
        <taxon>Autographivirales</taxon>
        <taxon>Autoscriptoviridae</taxon>
        <taxon>Tunggulvirus</taxon>
        <taxon>Tunggulvirus f2</taxon>
    </lineage>
</organism>
<dbReference type="GeneID" id="8673606"/>
<dbReference type="Proteomes" id="UP000001906">
    <property type="component" value="Segment"/>
</dbReference>
<evidence type="ECO:0000313" key="2">
    <source>
        <dbReference type="Proteomes" id="UP000001906"/>
    </source>
</evidence>
<dbReference type="KEGG" id="vg:8673606"/>
<accession>D2EBU3</accession>